<evidence type="ECO:0000313" key="1">
    <source>
        <dbReference type="Proteomes" id="UP000887579"/>
    </source>
</evidence>
<dbReference type="Proteomes" id="UP000887579">
    <property type="component" value="Unplaced"/>
</dbReference>
<dbReference type="WBParaSite" id="ES5_v2.g20820.t1">
    <property type="protein sequence ID" value="ES5_v2.g20820.t1"/>
    <property type="gene ID" value="ES5_v2.g20820"/>
</dbReference>
<reference evidence="2" key="1">
    <citation type="submission" date="2022-11" db="UniProtKB">
        <authorList>
            <consortium name="WormBaseParasite"/>
        </authorList>
    </citation>
    <scope>IDENTIFICATION</scope>
</reference>
<name>A0AC34FTY2_9BILA</name>
<proteinExistence type="predicted"/>
<evidence type="ECO:0000313" key="2">
    <source>
        <dbReference type="WBParaSite" id="ES5_v2.g20820.t1"/>
    </source>
</evidence>
<accession>A0AC34FTY2</accession>
<organism evidence="1 2">
    <name type="scientific">Panagrolaimus sp. ES5</name>
    <dbReference type="NCBI Taxonomy" id="591445"/>
    <lineage>
        <taxon>Eukaryota</taxon>
        <taxon>Metazoa</taxon>
        <taxon>Ecdysozoa</taxon>
        <taxon>Nematoda</taxon>
        <taxon>Chromadorea</taxon>
        <taxon>Rhabditida</taxon>
        <taxon>Tylenchina</taxon>
        <taxon>Panagrolaimomorpha</taxon>
        <taxon>Panagrolaimoidea</taxon>
        <taxon>Panagrolaimidae</taxon>
        <taxon>Panagrolaimus</taxon>
    </lineage>
</organism>
<protein>
    <submittedName>
        <fullName evidence="2">Uncharacterized protein</fullName>
    </submittedName>
</protein>
<sequence length="896" mass="101154">MSAPRETSDSDSSKSIAAEDLRKNDNLDEDEDEEETGPRRSKRRKRYMEENGEVPAKRSKRKTPRRDRERRCHELKQGRKAEDKALATKPGGKGRGGSWKKADIRETQIRVSLQVPLNIISWLKIGPQGGPQLNFFNLYSQAKENYGYKFVQFWKHLTYNTTSTKSHGTSQTHFFDPITGMLKGNNAAGICYSLDMIKWLISDFNDPTYQPQSVEQLLLRLDGAICTGVGAGKLLATKCILLGMSFLWAIIFNRPPKDINPIALIKLALIPAKLAYQATRGTIDYRSWQSTMEFFDLVSNLDDTVIFSSGAAMPQNVELEEFIANNQVEFDNRIASDEELRSIGYGIKLSYKQVQLKPDLLNNYVNNYAAILKHGRDRDYADKENRDAALAAGIWPATVDMLYYRNEIQAERRPSFFTDVLETGGLKMNFDRTLLDFHLRPSNVLAPGDETTGENELLNFWTPACDTLNLEALDAWEPPKLTEMEILQYLGCAFYGSANSAVEDDEFAQPFLDESAQPVLVEPAKPDDEEDEEENDDEEEDDDEGEDDDEEDDEEDDEDEEEAPAQPLLEESLEKDLVDNNFNDIINDVMPMHANQQLINVSHSLGKSTVNDDPTPSFSYNYPSPPNRSPALFSSSDDDDSEPSPPPRKRKTPALTSSSEDSTLSSPNQRSDADAQLAYAAHDFEDLDPPPPESEQVTQQSIIDHDHDLGNFSDDDEAEFECPPEEDEPMPPPPVHRRIPRRVVLTALPPPIPPRVASLVPSPSQQRIIRRQQALQGYENAKEICDEEGVLFEDAMRSFGIEDLGAQDPPLQAGHIETTKVMKKVAYKCVHVYENGLTCDSMSKVCFEHSILLAKKDMDAPRSQSVRHQYTIRNYVPFEDSDLSVPNPFDRTFRDQ</sequence>